<name>A0A200QIL8_MACCD</name>
<dbReference type="Proteomes" id="UP000195402">
    <property type="component" value="Unassembled WGS sequence"/>
</dbReference>
<dbReference type="InterPro" id="IPR026960">
    <property type="entry name" value="RVT-Znf"/>
</dbReference>
<dbReference type="OMA" id="FRIWNCK"/>
<keyword evidence="3" id="KW-1185">Reference proteome</keyword>
<accession>A0A200QIL8</accession>
<dbReference type="STRING" id="56857.A0A200QIL8"/>
<proteinExistence type="predicted"/>
<feature type="domain" description="Reverse transcriptase zinc-binding" evidence="1">
    <location>
        <begin position="96"/>
        <end position="182"/>
    </location>
</feature>
<dbReference type="GO" id="GO:0003964">
    <property type="term" value="F:RNA-directed DNA polymerase activity"/>
    <property type="evidence" value="ECO:0007669"/>
    <property type="project" value="UniProtKB-KW"/>
</dbReference>
<organism evidence="2 3">
    <name type="scientific">Macleaya cordata</name>
    <name type="common">Five-seeded plume-poppy</name>
    <name type="synonym">Bocconia cordata</name>
    <dbReference type="NCBI Taxonomy" id="56857"/>
    <lineage>
        <taxon>Eukaryota</taxon>
        <taxon>Viridiplantae</taxon>
        <taxon>Streptophyta</taxon>
        <taxon>Embryophyta</taxon>
        <taxon>Tracheophyta</taxon>
        <taxon>Spermatophyta</taxon>
        <taxon>Magnoliopsida</taxon>
        <taxon>Ranunculales</taxon>
        <taxon>Papaveraceae</taxon>
        <taxon>Papaveroideae</taxon>
        <taxon>Macleaya</taxon>
    </lineage>
</organism>
<reference evidence="2 3" key="1">
    <citation type="journal article" date="2017" name="Mol. Plant">
        <title>The Genome of Medicinal Plant Macleaya cordata Provides New Insights into Benzylisoquinoline Alkaloids Metabolism.</title>
        <authorList>
            <person name="Liu X."/>
            <person name="Liu Y."/>
            <person name="Huang P."/>
            <person name="Ma Y."/>
            <person name="Qing Z."/>
            <person name="Tang Q."/>
            <person name="Cao H."/>
            <person name="Cheng P."/>
            <person name="Zheng Y."/>
            <person name="Yuan Z."/>
            <person name="Zhou Y."/>
            <person name="Liu J."/>
            <person name="Tang Z."/>
            <person name="Zhuo Y."/>
            <person name="Zhang Y."/>
            <person name="Yu L."/>
            <person name="Huang J."/>
            <person name="Yang P."/>
            <person name="Peng Q."/>
            <person name="Zhang J."/>
            <person name="Jiang W."/>
            <person name="Zhang Z."/>
            <person name="Lin K."/>
            <person name="Ro D.K."/>
            <person name="Chen X."/>
            <person name="Xiong X."/>
            <person name="Shang Y."/>
            <person name="Huang S."/>
            <person name="Zeng J."/>
        </authorList>
    </citation>
    <scope>NUCLEOTIDE SEQUENCE [LARGE SCALE GENOMIC DNA]</scope>
    <source>
        <strain evidence="3">cv. BLH2017</strain>
        <tissue evidence="2">Root</tissue>
    </source>
</reference>
<keyword evidence="2" id="KW-0548">Nucleotidyltransferase</keyword>
<dbReference type="EMBL" id="MVGT01002012">
    <property type="protein sequence ID" value="OVA10294.1"/>
    <property type="molecule type" value="Genomic_DNA"/>
</dbReference>
<dbReference type="OrthoDB" id="1938822at2759"/>
<comment type="caution">
    <text evidence="2">The sequence shown here is derived from an EMBL/GenBank/DDBJ whole genome shotgun (WGS) entry which is preliminary data.</text>
</comment>
<evidence type="ECO:0000313" key="2">
    <source>
        <dbReference type="EMBL" id="OVA10294.1"/>
    </source>
</evidence>
<keyword evidence="2" id="KW-0808">Transferase</keyword>
<evidence type="ECO:0000259" key="1">
    <source>
        <dbReference type="Pfam" id="PF13966"/>
    </source>
</evidence>
<gene>
    <name evidence="2" type="ORF">BVC80_8791g10</name>
</gene>
<keyword evidence="2" id="KW-0695">RNA-directed DNA polymerase</keyword>
<dbReference type="PANTHER" id="PTHR36617:SF15">
    <property type="entry name" value="REVERSE TRANSCRIPTASE ZINC-BINDING DOMAIN-CONTAINING PROTEIN"/>
    <property type="match status" value="1"/>
</dbReference>
<evidence type="ECO:0000313" key="3">
    <source>
        <dbReference type="Proteomes" id="UP000195402"/>
    </source>
</evidence>
<dbReference type="Pfam" id="PF13966">
    <property type="entry name" value="zf-RVT"/>
    <property type="match status" value="1"/>
</dbReference>
<sequence>MSLMPTVRIVGDGNFIDPWCDRWIPELGVATPKPNTSPDSLLKVSDFIEPATRTWDRVKLNQHFDQSSIERIVKIPLSVSPSSDRRAWDLTRDGKFTTKSAYHGLRGIRDDPTSKVWKKIWRTKIPYRVQVFIWRCAKNALPTRDNLSLRVQLPSILCPFCQTSPETIMHVLITCPISSRIWFQSRLNMRTVAFLGKPIMDWFRFCLGEAPFLYSQEKDESFPLVACLMWSIWLSRNNMIHNAKTDSPFLIIN</sequence>
<dbReference type="PANTHER" id="PTHR36617">
    <property type="entry name" value="PROTEIN, PUTATIVE-RELATED"/>
    <property type="match status" value="1"/>
</dbReference>
<dbReference type="AlphaFoldDB" id="A0A200QIL8"/>
<protein>
    <submittedName>
        <fullName evidence="2">Reverse transcriptase zinc-binding domain</fullName>
    </submittedName>
</protein>
<dbReference type="InParanoid" id="A0A200QIL8"/>